<proteinExistence type="inferred from homology"/>
<feature type="transmembrane region" description="Helical" evidence="8">
    <location>
        <begin position="296"/>
        <end position="316"/>
    </location>
</feature>
<feature type="transmembrane region" description="Helical" evidence="8">
    <location>
        <begin position="27"/>
        <end position="49"/>
    </location>
</feature>
<dbReference type="AlphaFoldDB" id="A0A183T5B4"/>
<evidence type="ECO:0000256" key="3">
    <source>
        <dbReference type="ARBA" id="ARBA00022448"/>
    </source>
</evidence>
<evidence type="ECO:0000313" key="11">
    <source>
        <dbReference type="WBParaSite" id="SSLN_0001210701-mRNA-1"/>
    </source>
</evidence>
<evidence type="ECO:0000256" key="6">
    <source>
        <dbReference type="ARBA" id="ARBA00022989"/>
    </source>
</evidence>
<keyword evidence="5 8" id="KW-0812">Transmembrane</keyword>
<evidence type="ECO:0000313" key="9">
    <source>
        <dbReference type="EMBL" id="VDL98047.1"/>
    </source>
</evidence>
<feature type="transmembrane region" description="Helical" evidence="8">
    <location>
        <begin position="103"/>
        <end position="132"/>
    </location>
</feature>
<dbReference type="PANTHER" id="PTHR11785:SF528">
    <property type="entry name" value="AMINO ACID TRANSPORTER PROTEIN JHI-21"/>
    <property type="match status" value="1"/>
</dbReference>
<sequence>MTGEIEVSSSTAENENAKVELKKEIGLWRGVSIIFGIIVGSGIFVSPVGVLRYSKSVGLSFVMWTVPAIFSLLGALVYAELGVRIPKSGGEYSYILEAFGGPLAFVCMWVTFVVIGGVSCAANSIIFAQFILEPIYPNCAKPNSAVQIIALLCLLLICAINAYKVKWATRVAVLFTICKMLALLLIIGFGIYYLAKGHVQSFQEPFEGSATSPGLLALAFYQGFWAFFGWNYLNFLVEEIENPGRNLPLAIAISLALVTCLNIMTNVAYLAVLSPYEMIASGDASVAVAVTFANRAMPWFSLAMPIFVGASVFGSINGEVLSMSRLTFTGAREGHMPSILALVHHKNLTPLPSILAIGILGIAFQFYSDIFALIELVGFAFSLIAALAVSSLLYFRYKEPNLKTTFKLPLFFPIAFLLGDLFILILTIYQQPKESLSNLILILSAIPIYIVGIGWKRKPKSWTRFMHKLTTFLQKVLSSVSVDEAEEEMPLLKLEGIHLDQQAVAALILCGPAPELDQQRPTPI</sequence>
<dbReference type="Proteomes" id="UP000275846">
    <property type="component" value="Unassembled WGS sequence"/>
</dbReference>
<dbReference type="FunFam" id="1.20.1740.10:FF:000003">
    <property type="entry name" value="Y+L amino acid transporter 1 isoform X1"/>
    <property type="match status" value="1"/>
</dbReference>
<comment type="subcellular location">
    <subcellularLocation>
        <location evidence="1">Cell membrane</location>
        <topology evidence="1">Multi-pass membrane protein</topology>
    </subcellularLocation>
</comment>
<evidence type="ECO:0000256" key="2">
    <source>
        <dbReference type="ARBA" id="ARBA00007040"/>
    </source>
</evidence>
<dbReference type="Gene3D" id="1.20.1740.10">
    <property type="entry name" value="Amino acid/polyamine transporter I"/>
    <property type="match status" value="1"/>
</dbReference>
<dbReference type="EMBL" id="UYSU01036705">
    <property type="protein sequence ID" value="VDL98047.1"/>
    <property type="molecule type" value="Genomic_DNA"/>
</dbReference>
<feature type="transmembrane region" description="Helical" evidence="8">
    <location>
        <begin position="373"/>
        <end position="396"/>
    </location>
</feature>
<name>A0A183T5B4_SCHSO</name>
<dbReference type="Pfam" id="PF13520">
    <property type="entry name" value="AA_permease_2"/>
    <property type="match status" value="1"/>
</dbReference>
<protein>
    <submittedName>
        <fullName evidence="11">Large neutral amino acids transporter small subunit 2</fullName>
    </submittedName>
</protein>
<reference evidence="11" key="1">
    <citation type="submission" date="2016-06" db="UniProtKB">
        <authorList>
            <consortium name="WormBaseParasite"/>
        </authorList>
    </citation>
    <scope>IDENTIFICATION</scope>
</reference>
<dbReference type="PANTHER" id="PTHR11785">
    <property type="entry name" value="AMINO ACID TRANSPORTER"/>
    <property type="match status" value="1"/>
</dbReference>
<comment type="similarity">
    <text evidence="2">Belongs to the amino acid-polyamine-organocation (APC) superfamily. L-type amino acid transporter (LAT) (TC 2.A.3.8) family.</text>
</comment>
<evidence type="ECO:0000313" key="10">
    <source>
        <dbReference type="Proteomes" id="UP000275846"/>
    </source>
</evidence>
<keyword evidence="4" id="KW-1003">Cell membrane</keyword>
<evidence type="ECO:0000256" key="1">
    <source>
        <dbReference type="ARBA" id="ARBA00004651"/>
    </source>
</evidence>
<keyword evidence="7 8" id="KW-0472">Membrane</keyword>
<dbReference type="InterPro" id="IPR002293">
    <property type="entry name" value="AA/rel_permease1"/>
</dbReference>
<dbReference type="GO" id="GO:0005886">
    <property type="term" value="C:plasma membrane"/>
    <property type="evidence" value="ECO:0007669"/>
    <property type="project" value="UniProtKB-SubCell"/>
</dbReference>
<dbReference type="WBParaSite" id="SSLN_0001210701-mRNA-1">
    <property type="protein sequence ID" value="SSLN_0001210701-mRNA-1"/>
    <property type="gene ID" value="SSLN_0001210701"/>
</dbReference>
<feature type="transmembrane region" description="Helical" evidence="8">
    <location>
        <begin position="215"/>
        <end position="237"/>
    </location>
</feature>
<evidence type="ECO:0000256" key="4">
    <source>
        <dbReference type="ARBA" id="ARBA00022475"/>
    </source>
</evidence>
<dbReference type="PIRSF" id="PIRSF006060">
    <property type="entry name" value="AA_transporter"/>
    <property type="match status" value="1"/>
</dbReference>
<organism evidence="11">
    <name type="scientific">Schistocephalus solidus</name>
    <name type="common">Tapeworm</name>
    <dbReference type="NCBI Taxonomy" id="70667"/>
    <lineage>
        <taxon>Eukaryota</taxon>
        <taxon>Metazoa</taxon>
        <taxon>Spiralia</taxon>
        <taxon>Lophotrochozoa</taxon>
        <taxon>Platyhelminthes</taxon>
        <taxon>Cestoda</taxon>
        <taxon>Eucestoda</taxon>
        <taxon>Diphyllobothriidea</taxon>
        <taxon>Diphyllobothriidae</taxon>
        <taxon>Schistocephalus</taxon>
    </lineage>
</organism>
<keyword evidence="6 8" id="KW-1133">Transmembrane helix</keyword>
<reference evidence="9 10" key="2">
    <citation type="submission" date="2018-11" db="EMBL/GenBank/DDBJ databases">
        <authorList>
            <consortium name="Pathogen Informatics"/>
        </authorList>
    </citation>
    <scope>NUCLEOTIDE SEQUENCE [LARGE SCALE GENOMIC DNA]</scope>
    <source>
        <strain evidence="9 10">NST_G2</strain>
    </source>
</reference>
<feature type="transmembrane region" description="Helical" evidence="8">
    <location>
        <begin position="172"/>
        <end position="195"/>
    </location>
</feature>
<gene>
    <name evidence="9" type="ORF">SSLN_LOCUS11662</name>
</gene>
<dbReference type="InterPro" id="IPR050598">
    <property type="entry name" value="AminoAcid_Transporter"/>
</dbReference>
<evidence type="ECO:0000256" key="8">
    <source>
        <dbReference type="SAM" id="Phobius"/>
    </source>
</evidence>
<keyword evidence="3" id="KW-0813">Transport</keyword>
<evidence type="ECO:0000256" key="7">
    <source>
        <dbReference type="ARBA" id="ARBA00023136"/>
    </source>
</evidence>
<dbReference type="STRING" id="70667.A0A183T5B4"/>
<feature type="transmembrane region" description="Helical" evidence="8">
    <location>
        <begin position="408"/>
        <end position="429"/>
    </location>
</feature>
<dbReference type="GO" id="GO:0015179">
    <property type="term" value="F:L-amino acid transmembrane transporter activity"/>
    <property type="evidence" value="ECO:0007669"/>
    <property type="project" value="TreeGrafter"/>
</dbReference>
<feature type="transmembrane region" description="Helical" evidence="8">
    <location>
        <begin position="348"/>
        <end position="367"/>
    </location>
</feature>
<feature type="transmembrane region" description="Helical" evidence="8">
    <location>
        <begin position="61"/>
        <end position="83"/>
    </location>
</feature>
<keyword evidence="10" id="KW-1185">Reference proteome</keyword>
<feature type="transmembrane region" description="Helical" evidence="8">
    <location>
        <begin position="435"/>
        <end position="455"/>
    </location>
</feature>
<evidence type="ECO:0000256" key="5">
    <source>
        <dbReference type="ARBA" id="ARBA00022692"/>
    </source>
</evidence>
<accession>A0A183T5B4</accession>
<dbReference type="OrthoDB" id="3257095at2759"/>
<feature type="transmembrane region" description="Helical" evidence="8">
    <location>
        <begin position="249"/>
        <end position="276"/>
    </location>
</feature>
<feature type="transmembrane region" description="Helical" evidence="8">
    <location>
        <begin position="144"/>
        <end position="163"/>
    </location>
</feature>